<evidence type="ECO:0008006" key="5">
    <source>
        <dbReference type="Google" id="ProtNLM"/>
    </source>
</evidence>
<protein>
    <recommendedName>
        <fullName evidence="5">Transmembrane protein</fullName>
    </recommendedName>
</protein>
<keyword evidence="2" id="KW-1133">Transmembrane helix</keyword>
<evidence type="ECO:0000256" key="2">
    <source>
        <dbReference type="SAM" id="Phobius"/>
    </source>
</evidence>
<dbReference type="OrthoDB" id="3358294at2759"/>
<proteinExistence type="predicted"/>
<feature type="compositionally biased region" description="Polar residues" evidence="1">
    <location>
        <begin position="26"/>
        <end position="48"/>
    </location>
</feature>
<accession>A0A8H5H0C8</accession>
<gene>
    <name evidence="3" type="ORF">D9758_004619</name>
</gene>
<dbReference type="AlphaFoldDB" id="A0A8H5H0C8"/>
<evidence type="ECO:0000313" key="3">
    <source>
        <dbReference type="EMBL" id="KAF5374290.1"/>
    </source>
</evidence>
<feature type="compositionally biased region" description="Polar residues" evidence="1">
    <location>
        <begin position="1"/>
        <end position="11"/>
    </location>
</feature>
<dbReference type="Proteomes" id="UP000559256">
    <property type="component" value="Unassembled WGS sequence"/>
</dbReference>
<dbReference type="EMBL" id="JAACJM010000002">
    <property type="protein sequence ID" value="KAF5374290.1"/>
    <property type="molecule type" value="Genomic_DNA"/>
</dbReference>
<feature type="region of interest" description="Disordered" evidence="1">
    <location>
        <begin position="1"/>
        <end position="69"/>
    </location>
</feature>
<keyword evidence="2" id="KW-0812">Transmembrane</keyword>
<evidence type="ECO:0000256" key="1">
    <source>
        <dbReference type="SAM" id="MobiDB-lite"/>
    </source>
</evidence>
<feature type="compositionally biased region" description="Basic and acidic residues" evidence="1">
    <location>
        <begin position="49"/>
        <end position="60"/>
    </location>
</feature>
<reference evidence="3 4" key="1">
    <citation type="journal article" date="2020" name="ISME J.">
        <title>Uncovering the hidden diversity of litter-decomposition mechanisms in mushroom-forming fungi.</title>
        <authorList>
            <person name="Floudas D."/>
            <person name="Bentzer J."/>
            <person name="Ahren D."/>
            <person name="Johansson T."/>
            <person name="Persson P."/>
            <person name="Tunlid A."/>
        </authorList>
    </citation>
    <scope>NUCLEOTIDE SEQUENCE [LARGE SCALE GENOMIC DNA]</scope>
    <source>
        <strain evidence="3 4">CBS 291.85</strain>
    </source>
</reference>
<feature type="transmembrane region" description="Helical" evidence="2">
    <location>
        <begin position="178"/>
        <end position="199"/>
    </location>
</feature>
<sequence>MSSMTYYDNAQASSSSLPLPAPAVTQEPSTTQPIDSSSLGYTFSLSRSSTHESRHDRRLSLSDLETQNAERDLELGMAPPAYEEPPVYTKTDEPPITLAMYLFKFGFLFPPFWILGACILFSPLRAPEPAPAPASNSSLDSASESSFTDAWLPEKTAAERQAIIDHMRKAELKWAWRCLWALLVVAFFGVAAGLTIFAVSRA</sequence>
<evidence type="ECO:0000313" key="4">
    <source>
        <dbReference type="Proteomes" id="UP000559256"/>
    </source>
</evidence>
<keyword evidence="2" id="KW-0472">Membrane</keyword>
<comment type="caution">
    <text evidence="3">The sequence shown here is derived from an EMBL/GenBank/DDBJ whole genome shotgun (WGS) entry which is preliminary data.</text>
</comment>
<name>A0A8H5H0C8_9AGAR</name>
<organism evidence="3 4">
    <name type="scientific">Tetrapyrgos nigripes</name>
    <dbReference type="NCBI Taxonomy" id="182062"/>
    <lineage>
        <taxon>Eukaryota</taxon>
        <taxon>Fungi</taxon>
        <taxon>Dikarya</taxon>
        <taxon>Basidiomycota</taxon>
        <taxon>Agaricomycotina</taxon>
        <taxon>Agaricomycetes</taxon>
        <taxon>Agaricomycetidae</taxon>
        <taxon>Agaricales</taxon>
        <taxon>Marasmiineae</taxon>
        <taxon>Marasmiaceae</taxon>
        <taxon>Tetrapyrgos</taxon>
    </lineage>
</organism>
<keyword evidence="4" id="KW-1185">Reference proteome</keyword>